<feature type="binding site" evidence="9">
    <location>
        <begin position="133"/>
        <end position="136"/>
    </location>
    <ligand>
        <name>4-CDP-2-C-methyl-D-erythritol 2-phosphate</name>
        <dbReference type="ChEBI" id="CHEBI:57919"/>
    </ligand>
</feature>
<protein>
    <recommendedName>
        <fullName evidence="5 9">2-C-methyl-D-erythritol 2,4-cyclodiphosphate synthase</fullName>
        <shortName evidence="9">MECDP-synthase</shortName>
        <shortName evidence="9">MECPP-synthase</shortName>
        <shortName evidence="9">MECPS</shortName>
        <ecNumber evidence="5 9">4.6.1.12</ecNumber>
    </recommendedName>
</protein>
<organism evidence="12 13">
    <name type="scientific">Halorhodospira halochloris</name>
    <name type="common">Ectothiorhodospira halochloris</name>
    <dbReference type="NCBI Taxonomy" id="1052"/>
    <lineage>
        <taxon>Bacteria</taxon>
        <taxon>Pseudomonadati</taxon>
        <taxon>Pseudomonadota</taxon>
        <taxon>Gammaproteobacteria</taxon>
        <taxon>Chromatiales</taxon>
        <taxon>Ectothiorhodospiraceae</taxon>
        <taxon>Halorhodospira</taxon>
    </lineage>
</organism>
<dbReference type="GO" id="GO:0046872">
    <property type="term" value="F:metal ion binding"/>
    <property type="evidence" value="ECO:0007669"/>
    <property type="project" value="UniProtKB-KW"/>
</dbReference>
<comment type="caution">
    <text evidence="9">Lacks conserved residue(s) required for the propagation of feature annotation.</text>
</comment>
<name>A0A110B4Z1_HALHR</name>
<evidence type="ECO:0000256" key="4">
    <source>
        <dbReference type="ARBA" id="ARBA00011233"/>
    </source>
</evidence>
<keyword evidence="8 9" id="KW-0456">Lyase</keyword>
<dbReference type="Pfam" id="PF02542">
    <property type="entry name" value="YgbB"/>
    <property type="match status" value="1"/>
</dbReference>
<gene>
    <name evidence="9 12" type="primary">ispF</name>
    <name evidence="12" type="ORF">HH1059_07870</name>
</gene>
<feature type="binding site" evidence="9">
    <location>
        <position position="143"/>
    </location>
    <ligand>
        <name>4-CDP-2-C-methyl-D-erythritol 2-phosphate</name>
        <dbReference type="ChEBI" id="CHEBI:57919"/>
    </ligand>
</feature>
<comment type="function">
    <text evidence="9">Involved in the biosynthesis of isopentenyl diphosphate (IPP) and dimethylallyl diphosphate (DMAPP), two major building blocks of isoprenoid compounds. Catalyzes the conversion of 4-diphosphocytidyl-2-C-methyl-D-erythritol 2-phosphate (CDP-ME2P) to 2-C-methyl-D-erythritol 2,4-cyclodiphosphate (ME-CPP) with a corresponding release of cytidine 5-monophosphate (CMP).</text>
</comment>
<feature type="domain" description="2-C-methyl-D-erythritol 2,4-cyclodiphosphate synthase" evidence="11">
    <location>
        <begin position="1"/>
        <end position="155"/>
    </location>
</feature>
<dbReference type="Proteomes" id="UP000218890">
    <property type="component" value="Chromosome"/>
</dbReference>
<dbReference type="EMBL" id="AP017372">
    <property type="protein sequence ID" value="BAU57477.1"/>
    <property type="molecule type" value="Genomic_DNA"/>
</dbReference>
<reference evidence="12" key="1">
    <citation type="submission" date="2016-02" db="EMBL/GenBank/DDBJ databases">
        <title>Halorhodospira halochloris DSM-1059 complete genome, version 2.</title>
        <authorList>
            <person name="Tsukatani Y."/>
        </authorList>
    </citation>
    <scope>NUCLEOTIDE SEQUENCE</scope>
    <source>
        <strain evidence="12">DSM 1059</strain>
    </source>
</reference>
<dbReference type="GO" id="GO:0019288">
    <property type="term" value="P:isopentenyl diphosphate biosynthetic process, methylerythritol 4-phosphate pathway"/>
    <property type="evidence" value="ECO:0007669"/>
    <property type="project" value="UniProtKB-UniRule"/>
</dbReference>
<comment type="catalytic activity">
    <reaction evidence="1 9 10">
        <text>4-CDP-2-C-methyl-D-erythritol 2-phosphate = 2-C-methyl-D-erythritol 2,4-cyclic diphosphate + CMP</text>
        <dbReference type="Rhea" id="RHEA:23864"/>
        <dbReference type="ChEBI" id="CHEBI:57919"/>
        <dbReference type="ChEBI" id="CHEBI:58483"/>
        <dbReference type="ChEBI" id="CHEBI:60377"/>
        <dbReference type="EC" id="4.6.1.12"/>
    </reaction>
</comment>
<feature type="site" description="Transition state stabilizer" evidence="9">
    <location>
        <position position="134"/>
    </location>
</feature>
<feature type="binding site" evidence="9">
    <location>
        <position position="8"/>
    </location>
    <ligand>
        <name>a divalent metal cation</name>
        <dbReference type="ChEBI" id="CHEBI:60240"/>
    </ligand>
</feature>
<comment type="subunit">
    <text evidence="4 9">Homotrimer.</text>
</comment>
<dbReference type="KEGG" id="hhk:HH1059_07870"/>
<comment type="cofactor">
    <cofactor evidence="9">
        <name>a divalent metal cation</name>
        <dbReference type="ChEBI" id="CHEBI:60240"/>
    </cofactor>
    <text evidence="9">Binds 1 divalent metal cation per subunit.</text>
</comment>
<evidence type="ECO:0000256" key="6">
    <source>
        <dbReference type="ARBA" id="ARBA00022723"/>
    </source>
</evidence>
<keyword evidence="13" id="KW-1185">Reference proteome</keyword>
<dbReference type="CDD" id="cd00554">
    <property type="entry name" value="MECDP_synthase"/>
    <property type="match status" value="1"/>
</dbReference>
<evidence type="ECO:0000256" key="1">
    <source>
        <dbReference type="ARBA" id="ARBA00000200"/>
    </source>
</evidence>
<evidence type="ECO:0000313" key="12">
    <source>
        <dbReference type="EMBL" id="BAU57477.1"/>
    </source>
</evidence>
<dbReference type="HAMAP" id="MF_00107">
    <property type="entry name" value="IspF"/>
    <property type="match status" value="1"/>
</dbReference>
<keyword evidence="7 9" id="KW-0414">Isoprene biosynthesis</keyword>
<evidence type="ECO:0000256" key="7">
    <source>
        <dbReference type="ARBA" id="ARBA00023229"/>
    </source>
</evidence>
<dbReference type="UniPathway" id="UPA00056">
    <property type="reaction ID" value="UER00095"/>
</dbReference>
<dbReference type="PROSITE" id="PS01350">
    <property type="entry name" value="ISPF"/>
    <property type="match status" value="1"/>
</dbReference>
<dbReference type="GO" id="GO:0008685">
    <property type="term" value="F:2-C-methyl-D-erythritol 2,4-cyclodiphosphate synthase activity"/>
    <property type="evidence" value="ECO:0007669"/>
    <property type="project" value="UniProtKB-UniRule"/>
</dbReference>
<comment type="pathway">
    <text evidence="2 9">Isoprenoid biosynthesis; isopentenyl diphosphate biosynthesis via DXP pathway; isopentenyl diphosphate from 1-deoxy-D-xylulose 5-phosphate: step 4/6.</text>
</comment>
<evidence type="ECO:0000259" key="11">
    <source>
        <dbReference type="Pfam" id="PF02542"/>
    </source>
</evidence>
<evidence type="ECO:0000256" key="2">
    <source>
        <dbReference type="ARBA" id="ARBA00004709"/>
    </source>
</evidence>
<accession>A0A110B4Z1</accession>
<evidence type="ECO:0000256" key="3">
    <source>
        <dbReference type="ARBA" id="ARBA00008480"/>
    </source>
</evidence>
<feature type="binding site" evidence="9">
    <location>
        <begin position="62"/>
        <end position="66"/>
    </location>
    <ligand>
        <name>4-CDP-2-C-methyl-D-erythritol 2-phosphate</name>
        <dbReference type="ChEBI" id="CHEBI:57919"/>
    </ligand>
</feature>
<dbReference type="GO" id="GO:0016114">
    <property type="term" value="P:terpenoid biosynthetic process"/>
    <property type="evidence" value="ECO:0007669"/>
    <property type="project" value="InterPro"/>
</dbReference>
<feature type="binding site" evidence="9">
    <location>
        <begin position="57"/>
        <end position="59"/>
    </location>
    <ligand>
        <name>4-CDP-2-C-methyl-D-erythritol 2-phosphate</name>
        <dbReference type="ChEBI" id="CHEBI:57919"/>
    </ligand>
</feature>
<evidence type="ECO:0000256" key="10">
    <source>
        <dbReference type="RuleBase" id="RU004395"/>
    </source>
</evidence>
<feature type="binding site" evidence="9">
    <location>
        <position position="140"/>
    </location>
    <ligand>
        <name>4-CDP-2-C-methyl-D-erythritol 2-phosphate</name>
        <dbReference type="ChEBI" id="CHEBI:57919"/>
    </ligand>
</feature>
<dbReference type="NCBIfam" id="TIGR00151">
    <property type="entry name" value="ispF"/>
    <property type="match status" value="1"/>
</dbReference>
<feature type="binding site" evidence="9">
    <location>
        <begin position="8"/>
        <end position="10"/>
    </location>
    <ligand>
        <name>4-CDP-2-C-methyl-D-erythritol 2-phosphate</name>
        <dbReference type="ChEBI" id="CHEBI:57919"/>
    </ligand>
</feature>
<sequence length="163" mass="17353">MRIGQGFDVHSFSAAGEGFTLGGVWIPYERSLEAHSDGDVLLHAVTDALLGAVGLGDIGHHFPDDDPRWKGADSSELLASTVMTAREAGWQPVNVDATVIAQAPKLACYISEMRQRTAKTLELPAEVVNIKATTSERLGFTGRGEGIAALAVILMEPAIKAQR</sequence>
<feature type="binding site" evidence="9">
    <location>
        <begin position="35"/>
        <end position="36"/>
    </location>
    <ligand>
        <name>4-CDP-2-C-methyl-D-erythritol 2-phosphate</name>
        <dbReference type="ChEBI" id="CHEBI:57919"/>
    </ligand>
</feature>
<dbReference type="FunFam" id="3.30.1330.50:FF:000001">
    <property type="entry name" value="2-C-methyl-D-erythritol 2,4-cyclodiphosphate synthase"/>
    <property type="match status" value="1"/>
</dbReference>
<evidence type="ECO:0000256" key="8">
    <source>
        <dbReference type="ARBA" id="ARBA00023239"/>
    </source>
</evidence>
<dbReference type="InterPro" id="IPR036571">
    <property type="entry name" value="MECDP_synthase_sf"/>
</dbReference>
<dbReference type="InterPro" id="IPR020555">
    <property type="entry name" value="MECDP_synthase_CS"/>
</dbReference>
<dbReference type="PANTHER" id="PTHR43181">
    <property type="entry name" value="2-C-METHYL-D-ERYTHRITOL 2,4-CYCLODIPHOSPHATE SYNTHASE, CHLOROPLASTIC"/>
    <property type="match status" value="1"/>
</dbReference>
<evidence type="ECO:0000256" key="5">
    <source>
        <dbReference type="ARBA" id="ARBA00012579"/>
    </source>
</evidence>
<feature type="site" description="Transition state stabilizer" evidence="9">
    <location>
        <position position="35"/>
    </location>
</feature>
<dbReference type="AlphaFoldDB" id="A0A110B4Z1"/>
<dbReference type="SUPFAM" id="SSF69765">
    <property type="entry name" value="IpsF-like"/>
    <property type="match status" value="1"/>
</dbReference>
<feature type="binding site" evidence="9">
    <location>
        <position position="10"/>
    </location>
    <ligand>
        <name>a divalent metal cation</name>
        <dbReference type="ChEBI" id="CHEBI:60240"/>
    </ligand>
</feature>
<dbReference type="InterPro" id="IPR003526">
    <property type="entry name" value="MECDP_synthase"/>
</dbReference>
<dbReference type="PANTHER" id="PTHR43181:SF1">
    <property type="entry name" value="2-C-METHYL-D-ERYTHRITOL 2,4-CYCLODIPHOSPHATE SYNTHASE, CHLOROPLASTIC"/>
    <property type="match status" value="1"/>
</dbReference>
<comment type="similarity">
    <text evidence="3 9 10">Belongs to the IspF family.</text>
</comment>
<feature type="binding site" evidence="9">
    <location>
        <position position="43"/>
    </location>
    <ligand>
        <name>a divalent metal cation</name>
        <dbReference type="ChEBI" id="CHEBI:60240"/>
    </ligand>
</feature>
<dbReference type="EC" id="4.6.1.12" evidence="5 9"/>
<evidence type="ECO:0000256" key="9">
    <source>
        <dbReference type="HAMAP-Rule" id="MF_00107"/>
    </source>
</evidence>
<dbReference type="Gene3D" id="3.30.1330.50">
    <property type="entry name" value="2-C-methyl-D-erythritol 2,4-cyclodiphosphate synthase"/>
    <property type="match status" value="1"/>
</dbReference>
<proteinExistence type="inferred from homology"/>
<keyword evidence="6 9" id="KW-0479">Metal-binding</keyword>
<evidence type="ECO:0000313" key="13">
    <source>
        <dbReference type="Proteomes" id="UP000218890"/>
    </source>
</evidence>